<evidence type="ECO:0000256" key="2">
    <source>
        <dbReference type="ARBA" id="ARBA00022840"/>
    </source>
</evidence>
<name>A0A444V7Z4_ACIRT</name>
<keyword evidence="5" id="KW-0808">Transferase</keyword>
<dbReference type="EMBL" id="SCEB01001571">
    <property type="protein sequence ID" value="RXM96553.1"/>
    <property type="molecule type" value="Genomic_DNA"/>
</dbReference>
<evidence type="ECO:0000313" key="6">
    <source>
        <dbReference type="Proteomes" id="UP000289886"/>
    </source>
</evidence>
<dbReference type="Gene3D" id="1.10.510.10">
    <property type="entry name" value="Transferase(Phosphotransferase) domain 1"/>
    <property type="match status" value="1"/>
</dbReference>
<dbReference type="AlphaFoldDB" id="A0A444V7Z4"/>
<keyword evidence="2" id="KW-0067">ATP-binding</keyword>
<dbReference type="PANTHER" id="PTHR24055">
    <property type="entry name" value="MITOGEN-ACTIVATED PROTEIN KINASE"/>
    <property type="match status" value="1"/>
</dbReference>
<protein>
    <submittedName>
        <fullName evidence="5">Serine/threonine-protein kinase DCLK1</fullName>
    </submittedName>
</protein>
<dbReference type="SUPFAM" id="SSF56112">
    <property type="entry name" value="Protein kinase-like (PK-like)"/>
    <property type="match status" value="2"/>
</dbReference>
<evidence type="ECO:0000259" key="4">
    <source>
        <dbReference type="PROSITE" id="PS50011"/>
    </source>
</evidence>
<feature type="domain" description="Protein kinase" evidence="4">
    <location>
        <begin position="73"/>
        <end position="384"/>
    </location>
</feature>
<keyword evidence="5" id="KW-0418">Kinase</keyword>
<gene>
    <name evidence="5" type="ORF">EOD39_15539</name>
</gene>
<dbReference type="SMART" id="SM00220">
    <property type="entry name" value="S_TKc"/>
    <property type="match status" value="1"/>
</dbReference>
<dbReference type="InterPro" id="IPR011009">
    <property type="entry name" value="Kinase-like_dom_sf"/>
</dbReference>
<dbReference type="Pfam" id="PF00069">
    <property type="entry name" value="Pkinase"/>
    <property type="match status" value="1"/>
</dbReference>
<keyword evidence="6" id="KW-1185">Reference proteome</keyword>
<evidence type="ECO:0000313" key="5">
    <source>
        <dbReference type="EMBL" id="RXM96553.1"/>
    </source>
</evidence>
<dbReference type="PROSITE" id="PS50011">
    <property type="entry name" value="PROTEIN_KINASE_DOM"/>
    <property type="match status" value="1"/>
</dbReference>
<dbReference type="InterPro" id="IPR000719">
    <property type="entry name" value="Prot_kinase_dom"/>
</dbReference>
<feature type="region of interest" description="Disordered" evidence="3">
    <location>
        <begin position="40"/>
        <end position="83"/>
    </location>
</feature>
<dbReference type="Proteomes" id="UP000289886">
    <property type="component" value="Unassembled WGS sequence"/>
</dbReference>
<evidence type="ECO:0000256" key="3">
    <source>
        <dbReference type="SAM" id="MobiDB-lite"/>
    </source>
</evidence>
<reference evidence="5 6" key="1">
    <citation type="submission" date="2019-01" db="EMBL/GenBank/DDBJ databases">
        <title>Draft Genome and Complete Hox-Cluster Characterization of the Sterlet Sturgeon (Acipenser ruthenus).</title>
        <authorList>
            <person name="Wei Q."/>
        </authorList>
    </citation>
    <scope>NUCLEOTIDE SEQUENCE [LARGE SCALE GENOMIC DNA]</scope>
    <source>
        <strain evidence="5">WHYD16114868_AA</strain>
        <tissue evidence="5">Blood</tissue>
    </source>
</reference>
<organism evidence="5 6">
    <name type="scientific">Acipenser ruthenus</name>
    <name type="common">Sterlet sturgeon</name>
    <dbReference type="NCBI Taxonomy" id="7906"/>
    <lineage>
        <taxon>Eukaryota</taxon>
        <taxon>Metazoa</taxon>
        <taxon>Chordata</taxon>
        <taxon>Craniata</taxon>
        <taxon>Vertebrata</taxon>
        <taxon>Euteleostomi</taxon>
        <taxon>Actinopterygii</taxon>
        <taxon>Chondrostei</taxon>
        <taxon>Acipenseriformes</taxon>
        <taxon>Acipenseridae</taxon>
        <taxon>Acipenser</taxon>
    </lineage>
</organism>
<dbReference type="GO" id="GO:0005524">
    <property type="term" value="F:ATP binding"/>
    <property type="evidence" value="ECO:0007669"/>
    <property type="project" value="UniProtKB-KW"/>
</dbReference>
<sequence>MDRALEWIYAIQLFEQRRHTITSNVAGQLDGIEQQEAAHCSRFSASGQVATGSNMDQPKRPRDEEPSSSGFSKRLKSSDSVGTYGPTFVRRTADAGETVWNFGKPLLQRDDGTRVYENDGGVRLETICVSGGTFTYQEQYRSAVKRISEEALVMCRVGLHKHLVPCFWGALAKVDFRIWWITATPGPLCPLMQWIRANRISRHLSPSKILFQVLDGLKHIHGLGIVHGAVNPDSIFVYRDAEWGEHCKLGGFHASGTSPLWHVGQKTEYCSPEQLTQTAPCDSSVDVWAALLTFIRLKYRLYFFGKGEPKAIFETMCCVMNVPEDVRASQGVVDPVVASCVTEYMGAMHNQHLSEKHTGWCEKVFTFNPRERPKAEDLQQQVTRDEEEDVTIGAAVRQTLCPNPPTNLKIQLNGPDAETLVPCFYVYPKAGSPFAVRKYGLEHQCADPSWFYDIMPRTSVVQADNRVTKYTFDEDRVKRTCVQWTMIRLMQNERYGAHANDKHMQAVRWTMYNIQGHEKNFCLVKTVEKRRGDRDHVKVALSLPRHRNVLNLYTCGVVCQKLQSKLYCIQDGVDKRLRCHTLSAYKSKLFFSHILQAVRLTLSRNVFLGYISPINLYLREDGQVCVLDVTEQLAHNSSILSFPRKFTYSERLTIRTAPEIHELSMSAATRETVVFALCSLYRHAFGNSSAPEIENTIAEGLNYYPAGRATFEKLCEAFGVEERQEPYWPEDQHLQTKGHEGDYQGGAARGGMEVINDVGLYDTVLDAVLSVYKRHLGKHNVNVSKAKEIVREVKVLIQATSCPSSSFEDRSKMLWDREGSVMALLNRNLIGVVTGKTSTSFPGVTRPSPLRLCSPVFVFLDTLENLNSPKKTRLTALVEDIKKLQKLDTYIKNANIGSGYMDYQTATKQAELLKDELINFVSLYLDGILQNKVC</sequence>
<dbReference type="GO" id="GO:0004672">
    <property type="term" value="F:protein kinase activity"/>
    <property type="evidence" value="ECO:0007669"/>
    <property type="project" value="InterPro"/>
</dbReference>
<evidence type="ECO:0000256" key="1">
    <source>
        <dbReference type="ARBA" id="ARBA00022741"/>
    </source>
</evidence>
<accession>A0A444V7Z4</accession>
<comment type="caution">
    <text evidence="5">The sequence shown here is derived from an EMBL/GenBank/DDBJ whole genome shotgun (WGS) entry which is preliminary data.</text>
</comment>
<keyword evidence="1" id="KW-0547">Nucleotide-binding</keyword>
<dbReference type="InterPro" id="IPR050117">
    <property type="entry name" value="MAPK"/>
</dbReference>
<proteinExistence type="predicted"/>
<feature type="compositionally biased region" description="Polar residues" evidence="3">
    <location>
        <begin position="43"/>
        <end position="56"/>
    </location>
</feature>